<feature type="DNA-binding region" description="H-T-H motif" evidence="4">
    <location>
        <begin position="37"/>
        <end position="56"/>
    </location>
</feature>
<dbReference type="NCBIfam" id="TIGR03968">
    <property type="entry name" value="mycofact_TetR"/>
    <property type="match status" value="1"/>
</dbReference>
<dbReference type="InterPro" id="IPR050109">
    <property type="entry name" value="HTH-type_TetR-like_transc_reg"/>
</dbReference>
<dbReference type="PANTHER" id="PTHR30055:SF238">
    <property type="entry name" value="MYCOFACTOCIN BIOSYNTHESIS TRANSCRIPTIONAL REGULATOR MFTR-RELATED"/>
    <property type="match status" value="1"/>
</dbReference>
<evidence type="ECO:0000259" key="5">
    <source>
        <dbReference type="PROSITE" id="PS50977"/>
    </source>
</evidence>
<evidence type="ECO:0000256" key="4">
    <source>
        <dbReference type="PROSITE-ProRule" id="PRU00335"/>
    </source>
</evidence>
<dbReference type="GO" id="GO:0000976">
    <property type="term" value="F:transcription cis-regulatory region binding"/>
    <property type="evidence" value="ECO:0007669"/>
    <property type="project" value="TreeGrafter"/>
</dbReference>
<keyword evidence="2 4" id="KW-0238">DNA-binding</keyword>
<comment type="caution">
    <text evidence="6">The sequence shown here is derived from an EMBL/GenBank/DDBJ whole genome shotgun (WGS) entry which is preliminary data.</text>
</comment>
<dbReference type="Pfam" id="PF17754">
    <property type="entry name" value="TetR_C_14"/>
    <property type="match status" value="1"/>
</dbReference>
<gene>
    <name evidence="6" type="ORF">ARTSIC4J27_4189</name>
</gene>
<accession>A0A024H8H9</accession>
<dbReference type="InterPro" id="IPR023772">
    <property type="entry name" value="DNA-bd_HTH_TetR-type_CS"/>
</dbReference>
<dbReference type="PRINTS" id="PR00455">
    <property type="entry name" value="HTHTETR"/>
</dbReference>
<dbReference type="InterPro" id="IPR023851">
    <property type="entry name" value="Tscrpt_reg_TetR-type"/>
</dbReference>
<dbReference type="Proteomes" id="UP000035722">
    <property type="component" value="Unassembled WGS sequence"/>
</dbReference>
<dbReference type="InterPro" id="IPR041347">
    <property type="entry name" value="MftR_C"/>
</dbReference>
<dbReference type="PROSITE" id="PS01081">
    <property type="entry name" value="HTH_TETR_1"/>
    <property type="match status" value="1"/>
</dbReference>
<dbReference type="RefSeq" id="WP_050057001.1">
    <property type="nucleotide sequence ID" value="NZ_CAQI01000059.1"/>
</dbReference>
<organism evidence="6 7">
    <name type="scientific">Pseudarthrobacter siccitolerans</name>
    <dbReference type="NCBI Taxonomy" id="861266"/>
    <lineage>
        <taxon>Bacteria</taxon>
        <taxon>Bacillati</taxon>
        <taxon>Actinomycetota</taxon>
        <taxon>Actinomycetes</taxon>
        <taxon>Micrococcales</taxon>
        <taxon>Micrococcaceae</taxon>
        <taxon>Pseudarthrobacter</taxon>
    </lineage>
</organism>
<dbReference type="Pfam" id="PF00440">
    <property type="entry name" value="TetR_N"/>
    <property type="match status" value="1"/>
</dbReference>
<keyword evidence="3" id="KW-0804">Transcription</keyword>
<evidence type="ECO:0000256" key="1">
    <source>
        <dbReference type="ARBA" id="ARBA00023015"/>
    </source>
</evidence>
<dbReference type="STRING" id="861266.ARTSIC4J27_4189"/>
<dbReference type="Gene3D" id="1.10.357.10">
    <property type="entry name" value="Tetracycline Repressor, domain 2"/>
    <property type="match status" value="1"/>
</dbReference>
<dbReference type="SUPFAM" id="SSF46689">
    <property type="entry name" value="Homeodomain-like"/>
    <property type="match status" value="1"/>
</dbReference>
<dbReference type="PROSITE" id="PS50977">
    <property type="entry name" value="HTH_TETR_2"/>
    <property type="match status" value="1"/>
</dbReference>
<evidence type="ECO:0000313" key="7">
    <source>
        <dbReference type="Proteomes" id="UP000035722"/>
    </source>
</evidence>
<evidence type="ECO:0000256" key="2">
    <source>
        <dbReference type="ARBA" id="ARBA00023125"/>
    </source>
</evidence>
<feature type="domain" description="HTH tetR-type" evidence="5">
    <location>
        <begin position="14"/>
        <end position="74"/>
    </location>
</feature>
<dbReference type="OrthoDB" id="956698at2"/>
<dbReference type="InterPro" id="IPR001647">
    <property type="entry name" value="HTH_TetR"/>
</dbReference>
<dbReference type="AlphaFoldDB" id="A0A024H8H9"/>
<proteinExistence type="predicted"/>
<dbReference type="InterPro" id="IPR009057">
    <property type="entry name" value="Homeodomain-like_sf"/>
</dbReference>
<dbReference type="EMBL" id="CAQI01000059">
    <property type="protein sequence ID" value="CCQ48187.1"/>
    <property type="molecule type" value="Genomic_DNA"/>
</dbReference>
<evidence type="ECO:0000313" key="6">
    <source>
        <dbReference type="EMBL" id="CCQ48187.1"/>
    </source>
</evidence>
<dbReference type="Gene3D" id="1.10.10.60">
    <property type="entry name" value="Homeodomain-like"/>
    <property type="match status" value="1"/>
</dbReference>
<dbReference type="GO" id="GO:0003700">
    <property type="term" value="F:DNA-binding transcription factor activity"/>
    <property type="evidence" value="ECO:0007669"/>
    <property type="project" value="TreeGrafter"/>
</dbReference>
<keyword evidence="1" id="KW-0805">Transcription regulation</keyword>
<reference evidence="7" key="1">
    <citation type="journal article" date="2014" name="Genome Announc.">
        <title>Genome Sequence of Arthrobacter siccitolerans 4J27, a Xeroprotectant-Producing Desiccation-Tolerant Microorganism.</title>
        <authorList>
            <person name="Manzanera M."/>
            <person name="Santa-Cruz-Calvo L."/>
            <person name="Vilchez J.I."/>
            <person name="Garcia-Fontana C."/>
            <person name="Silva-Castro G.A."/>
            <person name="Calvo C."/>
            <person name="Gonzalez-Lopez J."/>
        </authorList>
    </citation>
    <scope>NUCLEOTIDE SEQUENCE [LARGE SCALE GENOMIC DNA]</scope>
    <source>
        <strain evidence="7">4J27</strain>
    </source>
</reference>
<evidence type="ECO:0000256" key="3">
    <source>
        <dbReference type="ARBA" id="ARBA00023163"/>
    </source>
</evidence>
<name>A0A024H8H9_9MICC</name>
<dbReference type="PANTHER" id="PTHR30055">
    <property type="entry name" value="HTH-TYPE TRANSCRIPTIONAL REGULATOR RUTR"/>
    <property type="match status" value="1"/>
</dbReference>
<keyword evidence="7" id="KW-1185">Reference proteome</keyword>
<sequence length="196" mass="22320">MTALTNRTRGRRAVTDHGSIERAAFRLFEAQGFDETTMEQIAEGVGVGRRTLFRYFPSKNDIPWGQFDQSLRDFAEQLANVPADVPVFEAVHRCVVAFNDYDKEALAQHRIRMRLILETPALQAHSALKYAAWRGVIEDYVARRLDLGSESLLPRLAGHISLALAISSYEQWLLKPDGDLPSILQQELYELRSYLQ</sequence>
<protein>
    <submittedName>
        <fullName evidence="6">Transcriptional regulator, AcrR family protein</fullName>
    </submittedName>
</protein>